<accession>A0A645FFZ4</accession>
<gene>
    <name evidence="1" type="ORF">SDC9_158715</name>
</gene>
<dbReference type="AlphaFoldDB" id="A0A645FFZ4"/>
<evidence type="ECO:0000313" key="1">
    <source>
        <dbReference type="EMBL" id="MPN11414.1"/>
    </source>
</evidence>
<proteinExistence type="predicted"/>
<dbReference type="EMBL" id="VSSQ01057618">
    <property type="protein sequence ID" value="MPN11414.1"/>
    <property type="molecule type" value="Genomic_DNA"/>
</dbReference>
<name>A0A645FFZ4_9ZZZZ</name>
<protein>
    <submittedName>
        <fullName evidence="1">Uncharacterized protein</fullName>
    </submittedName>
</protein>
<sequence length="49" mass="5583">MLSIFRQGVKTEKIAGIPDLGKKVGRISRLYPFHPRHPSKSLHIIFSQP</sequence>
<organism evidence="1">
    <name type="scientific">bioreactor metagenome</name>
    <dbReference type="NCBI Taxonomy" id="1076179"/>
    <lineage>
        <taxon>unclassified sequences</taxon>
        <taxon>metagenomes</taxon>
        <taxon>ecological metagenomes</taxon>
    </lineage>
</organism>
<comment type="caution">
    <text evidence="1">The sequence shown here is derived from an EMBL/GenBank/DDBJ whole genome shotgun (WGS) entry which is preliminary data.</text>
</comment>
<reference evidence="1" key="1">
    <citation type="submission" date="2019-08" db="EMBL/GenBank/DDBJ databases">
        <authorList>
            <person name="Kucharzyk K."/>
            <person name="Murdoch R.W."/>
            <person name="Higgins S."/>
            <person name="Loffler F."/>
        </authorList>
    </citation>
    <scope>NUCLEOTIDE SEQUENCE</scope>
</reference>